<reference evidence="2 3" key="1">
    <citation type="submission" date="2014-06" db="EMBL/GenBank/DDBJ databases">
        <title>Evolutionary Origins and Diversification of the Mycorrhizal Mutualists.</title>
        <authorList>
            <consortium name="DOE Joint Genome Institute"/>
            <consortium name="Mycorrhizal Genomics Consortium"/>
            <person name="Kohler A."/>
            <person name="Kuo A."/>
            <person name="Nagy L.G."/>
            <person name="Floudas D."/>
            <person name="Copeland A."/>
            <person name="Barry K.W."/>
            <person name="Cichocki N."/>
            <person name="Veneault-Fourrey C."/>
            <person name="LaButti K."/>
            <person name="Lindquist E.A."/>
            <person name="Lipzen A."/>
            <person name="Lundell T."/>
            <person name="Morin E."/>
            <person name="Murat C."/>
            <person name="Riley R."/>
            <person name="Ohm R."/>
            <person name="Sun H."/>
            <person name="Tunlid A."/>
            <person name="Henrissat B."/>
            <person name="Grigoriev I.V."/>
            <person name="Hibbett D.S."/>
            <person name="Martin F."/>
        </authorList>
    </citation>
    <scope>NUCLEOTIDE SEQUENCE [LARGE SCALE GENOMIC DNA]</scope>
    <source>
        <strain evidence="2 3">SS14</strain>
    </source>
</reference>
<dbReference type="PANTHER" id="PTHR19959">
    <property type="entry name" value="KINESIN LIGHT CHAIN"/>
    <property type="match status" value="1"/>
</dbReference>
<dbReference type="EMBL" id="KN837137">
    <property type="protein sequence ID" value="KIJ41390.1"/>
    <property type="molecule type" value="Genomic_DNA"/>
</dbReference>
<dbReference type="HOGENOM" id="CLU_001305_2_0_1"/>
<sequence length="1110" mass="122457">MCVHSSSEGDIPVFHFIRSTEGDFSRFTSMSSTMSSSDEVTPKQIEDPIFQVGELTATLTVAEVEDEVPITSIPTENQLPGFDGLRLPSQQHANDNELTVRRLHQGQLGTSLQETAPETSIDPFQVRQLDYSEDLHHLDEQIANLKEAVSLLPNTHSEKPEKLNTLGNCFSDRFERLGELSDIGRAIVTQEEVVKLVHDDVAKAGYLNNLACFYYDRFQRLWEHKDIDKAIIIQQQAVDLAPDSHAIKTAYLNNLGNSFRSRFVHLREITDIDKSIAAHQKAINLAPDGHTEKSLYLNHLGMSFICRFEHLGEPRDIEKAILAQQKAVDLTSNDHSDWAEYLDSLGYSVISQFTRLGEITKVDKTISPTISPDSSVVKPTDLNSVNDTGKAIAAHPEAVDLTPGGHTHRARYLSNLGLSFSCRFRWFGDFMDINKAISLQEQAVSMIPDDLGELIDIHKAIAAGQEAVNLISDSHPDKAEYLDNLGSCLCSGFERLKEITNIDMAVAAHQKAAIAAQQEAVDLIPDGHAAKPSMLISLGHSFNSRFGQFGKLTDIDKAIALGQEAVNLTPNGHAMKAGYLSSLGSFFSNQFFQLAELSDIDKAISAHQKAVGLTPDGHIDKPVHLRNLGSSFDSRFGQLKELADIDRSIAAQQEAVNLITDNHVAKSTYLASLGVSYCSRYNHLGELIDIDKAIAAGQKAVNIIPDSHPGKSQYLSNLGNSFLSHAYQSADISDIDEAIIAHQNAVNLTPSGHIGKPGLLNSLGISLAQRYILLRQPSDIDKAIDTLQQAVNLIPDGHATMAQGLGYLGMALQSRLKQSHKLEDFERSLDAYCGAAKNNSSNPSYRYNAAQHWASLASAIQMIPLALEAYKVLLEIVPQRVWIGQKVTRRYQELSDIGSVINAAAAMAITSGNLTLALEWLEEGRSIVWGQILQLHTPVDELHLKYPEYAEQLSKVSGALADAGISRNTQNIQEGDLQSYQLTLEEEAQTHHALAAEYSQLIEQIHTLEGFNDFLQPKKLSELVHVAKNGPVAVINVHESRCDALVLHSHDTSEPIIHVPLPQFSQEKAEELFSQMNLLLKTHNVRDFRKLELDEDSIPNSKSKLTRYFA</sequence>
<dbReference type="InterPro" id="IPR011990">
    <property type="entry name" value="TPR-like_helical_dom_sf"/>
</dbReference>
<evidence type="ECO:0008006" key="4">
    <source>
        <dbReference type="Google" id="ProtNLM"/>
    </source>
</evidence>
<dbReference type="SUPFAM" id="SSF48452">
    <property type="entry name" value="TPR-like"/>
    <property type="match status" value="2"/>
</dbReference>
<evidence type="ECO:0000313" key="1">
    <source>
        <dbReference type="EMBL" id="KIJ41386.1"/>
    </source>
</evidence>
<evidence type="ECO:0000313" key="3">
    <source>
        <dbReference type="Proteomes" id="UP000054279"/>
    </source>
</evidence>
<gene>
    <name evidence="1" type="ORF">M422DRAFT_255576</name>
    <name evidence="2" type="ORF">M422DRAFT_255581</name>
</gene>
<dbReference type="Gene3D" id="1.25.40.10">
    <property type="entry name" value="Tetratricopeptide repeat domain"/>
    <property type="match status" value="4"/>
</dbReference>
<name>A0A0C9VSH6_SPHS4</name>
<proteinExistence type="predicted"/>
<dbReference type="EMBL" id="KN837137">
    <property type="protein sequence ID" value="KIJ41386.1"/>
    <property type="molecule type" value="Genomic_DNA"/>
</dbReference>
<evidence type="ECO:0000313" key="2">
    <source>
        <dbReference type="EMBL" id="KIJ41390.1"/>
    </source>
</evidence>
<organism evidence="2 3">
    <name type="scientific">Sphaerobolus stellatus (strain SS14)</name>
    <dbReference type="NCBI Taxonomy" id="990650"/>
    <lineage>
        <taxon>Eukaryota</taxon>
        <taxon>Fungi</taxon>
        <taxon>Dikarya</taxon>
        <taxon>Basidiomycota</taxon>
        <taxon>Agaricomycotina</taxon>
        <taxon>Agaricomycetes</taxon>
        <taxon>Phallomycetidae</taxon>
        <taxon>Geastrales</taxon>
        <taxon>Sphaerobolaceae</taxon>
        <taxon>Sphaerobolus</taxon>
    </lineage>
</organism>
<protein>
    <recommendedName>
        <fullName evidence="4">CHAT domain-containing protein</fullName>
    </recommendedName>
</protein>
<dbReference type="PANTHER" id="PTHR19959:SF119">
    <property type="entry name" value="FUNGAL LIPASE-LIKE DOMAIN-CONTAINING PROTEIN"/>
    <property type="match status" value="1"/>
</dbReference>
<dbReference type="OrthoDB" id="9991317at2759"/>
<keyword evidence="3" id="KW-1185">Reference proteome</keyword>
<accession>A0A0C9VSH6</accession>
<dbReference type="Proteomes" id="UP000054279">
    <property type="component" value="Unassembled WGS sequence"/>
</dbReference>
<dbReference type="AlphaFoldDB" id="A0A0C9VSH6"/>